<dbReference type="InterPro" id="IPR014718">
    <property type="entry name" value="GH-type_carb-bd"/>
</dbReference>
<feature type="binding site" evidence="7">
    <location>
        <position position="62"/>
    </location>
    <ligand>
        <name>substrate</name>
    </ligand>
</feature>
<keyword evidence="4 5" id="KW-0413">Isomerase</keyword>
<evidence type="ECO:0000256" key="7">
    <source>
        <dbReference type="PIRSR" id="PIRSR016020-2"/>
    </source>
</evidence>
<evidence type="ECO:0000256" key="6">
    <source>
        <dbReference type="PIRSR" id="PIRSR016020-1"/>
    </source>
</evidence>
<organism evidence="8">
    <name type="scientific">Pinguiococcus pyrenoidosus</name>
    <dbReference type="NCBI Taxonomy" id="172671"/>
    <lineage>
        <taxon>Eukaryota</taxon>
        <taxon>Sar</taxon>
        <taxon>Stramenopiles</taxon>
        <taxon>Ochrophyta</taxon>
        <taxon>Pinguiophyceae</taxon>
        <taxon>Pinguiochrysidales</taxon>
        <taxon>Pinguiochrysidaceae</taxon>
        <taxon>Pinguiococcus</taxon>
    </lineage>
</organism>
<reference evidence="8" key="1">
    <citation type="submission" date="2021-01" db="EMBL/GenBank/DDBJ databases">
        <authorList>
            <person name="Corre E."/>
            <person name="Pelletier E."/>
            <person name="Niang G."/>
            <person name="Scheremetjew M."/>
            <person name="Finn R."/>
            <person name="Kale V."/>
            <person name="Holt S."/>
            <person name="Cochrane G."/>
            <person name="Meng A."/>
            <person name="Brown T."/>
            <person name="Cohen L."/>
        </authorList>
    </citation>
    <scope>NUCLEOTIDE SEQUENCE</scope>
    <source>
        <strain evidence="8">CCMP2078</strain>
    </source>
</reference>
<dbReference type="PANTHER" id="PTHR11122">
    <property type="entry name" value="APOSPORY-ASSOCIATED PROTEIN C-RELATED"/>
    <property type="match status" value="1"/>
</dbReference>
<dbReference type="GO" id="GO:0005737">
    <property type="term" value="C:cytoplasm"/>
    <property type="evidence" value="ECO:0007669"/>
    <property type="project" value="TreeGrafter"/>
</dbReference>
<evidence type="ECO:0000256" key="2">
    <source>
        <dbReference type="ARBA" id="ARBA00005866"/>
    </source>
</evidence>
<evidence type="ECO:0000256" key="4">
    <source>
        <dbReference type="ARBA" id="ARBA00023235"/>
    </source>
</evidence>
<feature type="active site" evidence="6">
    <location>
        <position position="272"/>
    </location>
</feature>
<dbReference type="GO" id="GO:0030246">
    <property type="term" value="F:carbohydrate binding"/>
    <property type="evidence" value="ECO:0007669"/>
    <property type="project" value="UniProtKB-UniRule"/>
</dbReference>
<dbReference type="Pfam" id="PF01263">
    <property type="entry name" value="Aldose_epim"/>
    <property type="match status" value="1"/>
</dbReference>
<dbReference type="CDD" id="cd09020">
    <property type="entry name" value="D-hex-6-P-epi_like"/>
    <property type="match status" value="1"/>
</dbReference>
<feature type="active site" evidence="6">
    <location>
        <position position="156"/>
    </location>
</feature>
<dbReference type="GO" id="GO:0047938">
    <property type="term" value="F:glucose-6-phosphate 1-epimerase activity"/>
    <property type="evidence" value="ECO:0007669"/>
    <property type="project" value="UniProtKB-UniRule"/>
</dbReference>
<dbReference type="AlphaFoldDB" id="A0A7R9UBK7"/>
<dbReference type="SUPFAM" id="SSF74650">
    <property type="entry name" value="Galactose mutarotase-like"/>
    <property type="match status" value="1"/>
</dbReference>
<comment type="catalytic activity">
    <reaction evidence="1">
        <text>alpha-D-glucose 6-phosphate = beta-D-glucose 6-phosphate</text>
        <dbReference type="Rhea" id="RHEA:16249"/>
        <dbReference type="ChEBI" id="CHEBI:58225"/>
        <dbReference type="ChEBI" id="CHEBI:58247"/>
        <dbReference type="EC" id="5.1.3.15"/>
    </reaction>
</comment>
<dbReference type="GO" id="GO:0005975">
    <property type="term" value="P:carbohydrate metabolic process"/>
    <property type="evidence" value="ECO:0007669"/>
    <property type="project" value="InterPro"/>
</dbReference>
<name>A0A7R9UBK7_9STRA</name>
<gene>
    <name evidence="8" type="ORF">PPYR1160_LOCUS9745</name>
</gene>
<dbReference type="PIRSF" id="PIRSF016020">
    <property type="entry name" value="PHexose_mutarotase"/>
    <property type="match status" value="1"/>
</dbReference>
<comment type="similarity">
    <text evidence="2 5">Belongs to the glucose-6-phosphate 1-epimerase family.</text>
</comment>
<dbReference type="EMBL" id="HBEA01012797">
    <property type="protein sequence ID" value="CAD8260243.1"/>
    <property type="molecule type" value="Transcribed_RNA"/>
</dbReference>
<proteinExistence type="inferred from homology"/>
<evidence type="ECO:0000256" key="1">
    <source>
        <dbReference type="ARBA" id="ARBA00001096"/>
    </source>
</evidence>
<sequence length="300" mass="33018">MAELVTGNGDMEMVRMVHPSGSSCEVYLFGASVTKFSPASAPQRNMLWVSSDAKYNNEKSIRGGIPLVFPQFGRPDERMAQHGFVRNSKWNFAGSTTEGDELVSSFVITHEDATHEAWPYKYELQFDVRLAPESLTTVLNIKNTGDEEFGFQCLQHPYFNVGDITETRVIGFQGCSYFDKVTGELTNPIEETREVVDVTQETDRIFCAPIPDPILVKCPAGDFEVSKSAKIVEGASEGPLSPDTVFWNPWIDTAAGMSDFNNDGYLEMLCVEPGLVNGKTQLPPGAIASLTQVVRPALEA</sequence>
<evidence type="ECO:0000313" key="8">
    <source>
        <dbReference type="EMBL" id="CAD8260243.1"/>
    </source>
</evidence>
<dbReference type="PANTHER" id="PTHR11122:SF13">
    <property type="entry name" value="GLUCOSE-6-PHOSPHATE 1-EPIMERASE"/>
    <property type="match status" value="1"/>
</dbReference>
<dbReference type="Gene3D" id="2.70.98.10">
    <property type="match status" value="1"/>
</dbReference>
<feature type="binding site" evidence="7">
    <location>
        <position position="81"/>
    </location>
    <ligand>
        <name>substrate</name>
    </ligand>
</feature>
<dbReference type="EC" id="5.1.3.15" evidence="3 5"/>
<dbReference type="InterPro" id="IPR008183">
    <property type="entry name" value="Aldose_1/G6P_1-epimerase"/>
</dbReference>
<accession>A0A7R9UBK7</accession>
<evidence type="ECO:0000256" key="5">
    <source>
        <dbReference type="PIRNR" id="PIRNR016020"/>
    </source>
</evidence>
<dbReference type="InterPro" id="IPR025532">
    <property type="entry name" value="G6P_1-epimerase"/>
</dbReference>
<feature type="binding site" evidence="7">
    <location>
        <position position="86"/>
    </location>
    <ligand>
        <name>substrate</name>
    </ligand>
</feature>
<protein>
    <recommendedName>
        <fullName evidence="3 5">glucose-6-phosphate 1-epimerase</fullName>
        <ecNumber evidence="3 5">5.1.3.15</ecNumber>
    </recommendedName>
</protein>
<dbReference type="InterPro" id="IPR011013">
    <property type="entry name" value="Gal_mutarotase_sf_dom"/>
</dbReference>
<evidence type="ECO:0000256" key="3">
    <source>
        <dbReference type="ARBA" id="ARBA00012083"/>
    </source>
</evidence>